<name>A0ABT1DLT8_9ACTN</name>
<evidence type="ECO:0000313" key="2">
    <source>
        <dbReference type="Proteomes" id="UP001523369"/>
    </source>
</evidence>
<sequence length="172" mass="19248">MTGPEKSPTARELAAALDAYRPARQRFLAEVGVPMSNRDPLAEFSERFVHALMGGTLANSRVQAGHDLVLADGQRVQVRYLANTGPAWVNEHLVHLISEVDQYALVIIVKFEIAGVVVFPKNLEPVCAALGKRHPRQAEQLQFTRANWLAIQNDIDRFRALDMRVWLPPFLA</sequence>
<dbReference type="RefSeq" id="WP_253237927.1">
    <property type="nucleotide sequence ID" value="NZ_JAMYJR010000013.1"/>
</dbReference>
<dbReference type="Proteomes" id="UP001523369">
    <property type="component" value="Unassembled WGS sequence"/>
</dbReference>
<comment type="caution">
    <text evidence="1">The sequence shown here is derived from an EMBL/GenBank/DDBJ whole genome shotgun (WGS) entry which is preliminary data.</text>
</comment>
<dbReference type="EMBL" id="JAMYJR010000013">
    <property type="protein sequence ID" value="MCO8271809.1"/>
    <property type="molecule type" value="Genomic_DNA"/>
</dbReference>
<protein>
    <submittedName>
        <fullName evidence="1">Uncharacterized protein</fullName>
    </submittedName>
</protein>
<accession>A0ABT1DLT8</accession>
<keyword evidence="2" id="KW-1185">Reference proteome</keyword>
<gene>
    <name evidence="1" type="ORF">M1L60_14520</name>
</gene>
<evidence type="ECO:0000313" key="1">
    <source>
        <dbReference type="EMBL" id="MCO8271809.1"/>
    </source>
</evidence>
<proteinExistence type="predicted"/>
<reference evidence="1 2" key="1">
    <citation type="submission" date="2022-06" db="EMBL/GenBank/DDBJ databases">
        <title>New Species of the Genus Actinoplanes, ActinopZanes ferrugineus.</title>
        <authorList>
            <person name="Ding P."/>
        </authorList>
    </citation>
    <scope>NUCLEOTIDE SEQUENCE [LARGE SCALE GENOMIC DNA]</scope>
    <source>
        <strain evidence="1 2">TRM88003</strain>
    </source>
</reference>
<organism evidence="1 2">
    <name type="scientific">Paractinoplanes aksuensis</name>
    <dbReference type="NCBI Taxonomy" id="2939490"/>
    <lineage>
        <taxon>Bacteria</taxon>
        <taxon>Bacillati</taxon>
        <taxon>Actinomycetota</taxon>
        <taxon>Actinomycetes</taxon>
        <taxon>Micromonosporales</taxon>
        <taxon>Micromonosporaceae</taxon>
        <taxon>Paractinoplanes</taxon>
    </lineage>
</organism>